<dbReference type="AlphaFoldDB" id="A0A1L7XI69"/>
<name>A0A1L7XI69_9HELO</name>
<evidence type="ECO:0000313" key="3">
    <source>
        <dbReference type="Proteomes" id="UP000184330"/>
    </source>
</evidence>
<feature type="transmembrane region" description="Helical" evidence="1">
    <location>
        <begin position="50"/>
        <end position="76"/>
    </location>
</feature>
<evidence type="ECO:0000313" key="2">
    <source>
        <dbReference type="EMBL" id="CZR64646.1"/>
    </source>
</evidence>
<proteinExistence type="predicted"/>
<keyword evidence="1" id="KW-0472">Membrane</keyword>
<dbReference type="Proteomes" id="UP000184330">
    <property type="component" value="Unassembled WGS sequence"/>
</dbReference>
<reference evidence="2 3" key="1">
    <citation type="submission" date="2016-03" db="EMBL/GenBank/DDBJ databases">
        <authorList>
            <person name="Ploux O."/>
        </authorList>
    </citation>
    <scope>NUCLEOTIDE SEQUENCE [LARGE SCALE GENOMIC DNA]</scope>
    <source>
        <strain evidence="2 3">UAMH 11012</strain>
    </source>
</reference>
<dbReference type="EMBL" id="FJOG01000027">
    <property type="protein sequence ID" value="CZR64646.1"/>
    <property type="molecule type" value="Genomic_DNA"/>
</dbReference>
<accession>A0A1L7XI69</accession>
<gene>
    <name evidence="2" type="ORF">PAC_14544</name>
</gene>
<keyword evidence="1" id="KW-0812">Transmembrane</keyword>
<sequence length="137" mass="15581">MAPLGYFVSIGFFEKYNIPLPRQRYPKSAEKDDPSLLHLKGSATCSWGRIIGTVILSFDLASCLFFLFTVLLVYCISGGSPKTPEEYTTDGGFWLWDLVDTLLPFYTARGIQILTDIAFRCWEDVLFSVSRNYNAHF</sequence>
<keyword evidence="1" id="KW-1133">Transmembrane helix</keyword>
<organism evidence="2 3">
    <name type="scientific">Phialocephala subalpina</name>
    <dbReference type="NCBI Taxonomy" id="576137"/>
    <lineage>
        <taxon>Eukaryota</taxon>
        <taxon>Fungi</taxon>
        <taxon>Dikarya</taxon>
        <taxon>Ascomycota</taxon>
        <taxon>Pezizomycotina</taxon>
        <taxon>Leotiomycetes</taxon>
        <taxon>Helotiales</taxon>
        <taxon>Mollisiaceae</taxon>
        <taxon>Phialocephala</taxon>
        <taxon>Phialocephala fortinii species complex</taxon>
    </lineage>
</organism>
<protein>
    <submittedName>
        <fullName evidence="2">Uncharacterized protein</fullName>
    </submittedName>
</protein>
<keyword evidence="3" id="KW-1185">Reference proteome</keyword>
<evidence type="ECO:0000256" key="1">
    <source>
        <dbReference type="SAM" id="Phobius"/>
    </source>
</evidence>